<organism evidence="1 2">
    <name type="scientific">Pseudoloma neurophilia</name>
    <dbReference type="NCBI Taxonomy" id="146866"/>
    <lineage>
        <taxon>Eukaryota</taxon>
        <taxon>Fungi</taxon>
        <taxon>Fungi incertae sedis</taxon>
        <taxon>Microsporidia</taxon>
        <taxon>Pseudoloma</taxon>
    </lineage>
</organism>
<comment type="caution">
    <text evidence="1">The sequence shown here is derived from an EMBL/GenBank/DDBJ whole genome shotgun (WGS) entry which is preliminary data.</text>
</comment>
<evidence type="ECO:0000313" key="2">
    <source>
        <dbReference type="Proteomes" id="UP000051530"/>
    </source>
</evidence>
<accession>A0A0R0M0G4</accession>
<name>A0A0R0M0G4_9MICR</name>
<dbReference type="AlphaFoldDB" id="A0A0R0M0G4"/>
<sequence length="63" mass="7332">MKRFTNAKLHPLSNLQLFEFNRAHLNPFSLNLVKLFNMVSFVCRAILDSVIRIVCLPEEICLI</sequence>
<dbReference type="VEuPathDB" id="MicrosporidiaDB:M153_5000027851"/>
<dbReference type="Proteomes" id="UP000051530">
    <property type="component" value="Unassembled WGS sequence"/>
</dbReference>
<gene>
    <name evidence="1" type="ORF">M153_5000027851</name>
</gene>
<dbReference type="EMBL" id="LGUB01000009">
    <property type="protein sequence ID" value="KRH95037.1"/>
    <property type="molecule type" value="Genomic_DNA"/>
</dbReference>
<keyword evidence="2" id="KW-1185">Reference proteome</keyword>
<protein>
    <submittedName>
        <fullName evidence="1">Uncharacterized protein</fullName>
    </submittedName>
</protein>
<proteinExistence type="predicted"/>
<reference evidence="1 2" key="1">
    <citation type="submission" date="2015-07" db="EMBL/GenBank/DDBJ databases">
        <title>The genome of Pseudoloma neurophilia, a relevant intracellular parasite of the zebrafish.</title>
        <authorList>
            <person name="Ndikumana S."/>
            <person name="Pelin A."/>
            <person name="Sanders J."/>
            <person name="Corradi N."/>
        </authorList>
    </citation>
    <scope>NUCLEOTIDE SEQUENCE [LARGE SCALE GENOMIC DNA]</scope>
    <source>
        <strain evidence="1 2">MK1</strain>
    </source>
</reference>
<evidence type="ECO:0000313" key="1">
    <source>
        <dbReference type="EMBL" id="KRH95037.1"/>
    </source>
</evidence>